<evidence type="ECO:0000313" key="5">
    <source>
        <dbReference type="Proteomes" id="UP000822688"/>
    </source>
</evidence>
<dbReference type="EMBL" id="CM026426">
    <property type="protein sequence ID" value="KAG0573075.1"/>
    <property type="molecule type" value="Genomic_DNA"/>
</dbReference>
<evidence type="ECO:0000313" key="2">
    <source>
        <dbReference type="EMBL" id="KAG0561614.1"/>
    </source>
</evidence>
<feature type="signal peptide" evidence="1">
    <location>
        <begin position="1"/>
        <end position="16"/>
    </location>
</feature>
<name>A0A8T0GTX8_CERPU</name>
<organism evidence="2 5">
    <name type="scientific">Ceratodon purpureus</name>
    <name type="common">Fire moss</name>
    <name type="synonym">Dicranum purpureum</name>
    <dbReference type="NCBI Taxonomy" id="3225"/>
    <lineage>
        <taxon>Eukaryota</taxon>
        <taxon>Viridiplantae</taxon>
        <taxon>Streptophyta</taxon>
        <taxon>Embryophyta</taxon>
        <taxon>Bryophyta</taxon>
        <taxon>Bryophytina</taxon>
        <taxon>Bryopsida</taxon>
        <taxon>Dicranidae</taxon>
        <taxon>Pseudoditrichales</taxon>
        <taxon>Ditrichaceae</taxon>
        <taxon>Ceratodon</taxon>
    </lineage>
</organism>
<keyword evidence="1" id="KW-0732">Signal</keyword>
<dbReference type="AlphaFoldDB" id="A0A8T0GTX8"/>
<reference evidence="2" key="1">
    <citation type="submission" date="2020-06" db="EMBL/GenBank/DDBJ databases">
        <title>WGS assembly of Ceratodon purpureus strain R40.</title>
        <authorList>
            <person name="Carey S.B."/>
            <person name="Jenkins J."/>
            <person name="Shu S."/>
            <person name="Lovell J.T."/>
            <person name="Sreedasyam A."/>
            <person name="Maumus F."/>
            <person name="Tiley G.P."/>
            <person name="Fernandez-Pozo N."/>
            <person name="Barry K."/>
            <person name="Chen C."/>
            <person name="Wang M."/>
            <person name="Lipzen A."/>
            <person name="Daum C."/>
            <person name="Saski C.A."/>
            <person name="Payton A.C."/>
            <person name="Mcbreen J.C."/>
            <person name="Conrad R.E."/>
            <person name="Kollar L.M."/>
            <person name="Olsson S."/>
            <person name="Huttunen S."/>
            <person name="Landis J.B."/>
            <person name="Wickett N.J."/>
            <person name="Johnson M.G."/>
            <person name="Rensing S.A."/>
            <person name="Grimwood J."/>
            <person name="Schmutz J."/>
            <person name="Mcdaniel S.F."/>
        </authorList>
    </citation>
    <scope>NUCLEOTIDE SEQUENCE</scope>
    <source>
        <strain evidence="2">R40</strain>
    </source>
</reference>
<feature type="chain" id="PRO_5036274502" evidence="1">
    <location>
        <begin position="17"/>
        <end position="49"/>
    </location>
</feature>
<keyword evidence="5" id="KW-1185">Reference proteome</keyword>
<dbReference type="Proteomes" id="UP000822688">
    <property type="component" value="Chromosome 9"/>
</dbReference>
<sequence>MWFCWLLEFISAYVDGMHAFFQGGMEPFLVFHGQVLLRGIMWWFPTGCK</sequence>
<proteinExistence type="predicted"/>
<dbReference type="EMBL" id="CM026430">
    <property type="protein sequence ID" value="KAG0561614.1"/>
    <property type="molecule type" value="Genomic_DNA"/>
</dbReference>
<accession>A0A8T0GTX8</accession>
<protein>
    <submittedName>
        <fullName evidence="2">Uncharacterized protein</fullName>
    </submittedName>
</protein>
<dbReference type="EMBL" id="CM026426">
    <property type="protein sequence ID" value="KAG0574717.1"/>
    <property type="molecule type" value="Genomic_DNA"/>
</dbReference>
<evidence type="ECO:0000313" key="3">
    <source>
        <dbReference type="EMBL" id="KAG0573075.1"/>
    </source>
</evidence>
<gene>
    <name evidence="2" type="ORF">KC19_9G078400</name>
    <name evidence="3" type="ORF">KC19_VG146500</name>
    <name evidence="4" type="ORF">KC19_VG285200</name>
</gene>
<evidence type="ECO:0000313" key="4">
    <source>
        <dbReference type="EMBL" id="KAG0574717.1"/>
    </source>
</evidence>
<comment type="caution">
    <text evidence="2">The sequence shown here is derived from an EMBL/GenBank/DDBJ whole genome shotgun (WGS) entry which is preliminary data.</text>
</comment>
<dbReference type="Proteomes" id="UP000822688">
    <property type="component" value="Chromosome V"/>
</dbReference>
<evidence type="ECO:0000256" key="1">
    <source>
        <dbReference type="SAM" id="SignalP"/>
    </source>
</evidence>